<reference evidence="1" key="1">
    <citation type="submission" date="2018-05" db="EMBL/GenBank/DDBJ databases">
        <authorList>
            <person name="Lanie J.A."/>
            <person name="Ng W.-L."/>
            <person name="Kazmierczak K.M."/>
            <person name="Andrzejewski T.M."/>
            <person name="Davidsen T.M."/>
            <person name="Wayne K.J."/>
            <person name="Tettelin H."/>
            <person name="Glass J.I."/>
            <person name="Rusch D."/>
            <person name="Podicherti R."/>
            <person name="Tsui H.-C.T."/>
            <person name="Winkler M.E."/>
        </authorList>
    </citation>
    <scope>NUCLEOTIDE SEQUENCE</scope>
</reference>
<name>A0A382GJA8_9ZZZZ</name>
<accession>A0A382GJA8</accession>
<evidence type="ECO:0000313" key="1">
    <source>
        <dbReference type="EMBL" id="SVB75039.1"/>
    </source>
</evidence>
<feature type="non-terminal residue" evidence="1">
    <location>
        <position position="44"/>
    </location>
</feature>
<organism evidence="1">
    <name type="scientific">marine metagenome</name>
    <dbReference type="NCBI Taxonomy" id="408172"/>
    <lineage>
        <taxon>unclassified sequences</taxon>
        <taxon>metagenomes</taxon>
        <taxon>ecological metagenomes</taxon>
    </lineage>
</organism>
<proteinExistence type="predicted"/>
<gene>
    <name evidence="1" type="ORF">METZ01_LOCUS227893</name>
</gene>
<sequence>MTTQEPHRSHAVRLCIPAAAKRLFKSGICLSGWGDLNSRPSVPQ</sequence>
<dbReference type="AlphaFoldDB" id="A0A382GJA8"/>
<protein>
    <submittedName>
        <fullName evidence="1">Uncharacterized protein</fullName>
    </submittedName>
</protein>
<dbReference type="EMBL" id="UINC01055775">
    <property type="protein sequence ID" value="SVB75039.1"/>
    <property type="molecule type" value="Genomic_DNA"/>
</dbReference>